<dbReference type="InterPro" id="IPR011990">
    <property type="entry name" value="TPR-like_helical_dom_sf"/>
</dbReference>
<dbReference type="KEGG" id="bsed:DN745_08435"/>
<dbReference type="AlphaFoldDB" id="A0A2Z4FKF0"/>
<evidence type="ECO:0000313" key="3">
    <source>
        <dbReference type="Proteomes" id="UP000249799"/>
    </source>
</evidence>
<dbReference type="SUPFAM" id="SSF48452">
    <property type="entry name" value="TPR-like"/>
    <property type="match status" value="1"/>
</dbReference>
<accession>A0A2Z4FKF0</accession>
<sequence>MIDFSTSPYDMARFMMTRTRYFLVSGLFGLALASSACGSSGERIEDPWPTMSALPAGAPADLESGSKDAEASASNSPHLRSGNDGFLYVSGLDDKATVGRAFLASYGGTWPVPNAKRPVLAAGRLVELYEGGVGLVHITYQRPNAALDGLRVTWTSDADSERPVYEPLGKALGHITELGEKGSRRLTLSVGKEDGVRKGDFYALLADPLNPNGDAKEGDAKASKAPAAQMLQLSRRLTGVCMIKKVSESQSECHRWSGSGLLGRLDQPVVGQEALFLEHTFGAAPRKAVIQVARVQGGDEATQAKLSEAMHEFLGSLTEPTASVETIANTLDASASDFYRIVEEVERRDTPQVVIGAAIRSIDGEDHLIVNYGGLGSPAGPGMVAAPPVGGVDLGPVGDLNPDRLRSFSATVWASVLIYRGQTSEALLLLDQMINTKTLTGPLRWHARDQYAMRWGALGHYRESLWLVLQDEAVAAKNNDRTARLNAMGTRVRLYDFLELPEVAVETAKAYLDERAEEKPDGAWRSALAMYAEMLTGAEKTDQALAAVEELEAACPDTCNGDLSSFISGVFWRLPSDQNDARKAMLKRLEEIADDNNTEQIAGLRLYQGLMSLRADDHTQGLIAFLEAERLYKKAYNLSGQARALYFASVADMGRGEPQSAYERALEAQKIQMELNDFTATAEIFKHLSALYTNPDFLENPGPFLGGARQVLAGAVEAGLSMGDLALAGESLLSFGSFQLKIGMEAQASDTLNQAAALGMLSANFDLAALAHLYNAAIARQTGDMAGYQQEVLRAKLMAELSKNPAIIQAVEEMMNPEEPREIPTQLL</sequence>
<reference evidence="2 3" key="1">
    <citation type="submission" date="2018-06" db="EMBL/GenBank/DDBJ databases">
        <title>Lujinxingia sediminis gen. nov. sp. nov., a new facultative anaerobic member of the class Deltaproteobacteria, and proposal of Lujinxingaceae fam. nov.</title>
        <authorList>
            <person name="Guo L.-Y."/>
            <person name="Li C.-M."/>
            <person name="Wang S."/>
            <person name="Du Z.-J."/>
        </authorList>
    </citation>
    <scope>NUCLEOTIDE SEQUENCE [LARGE SCALE GENOMIC DNA]</scope>
    <source>
        <strain evidence="2 3">FA350</strain>
    </source>
</reference>
<dbReference type="OrthoDB" id="5502227at2"/>
<keyword evidence="3" id="KW-1185">Reference proteome</keyword>
<feature type="region of interest" description="Disordered" evidence="1">
    <location>
        <begin position="55"/>
        <end position="78"/>
    </location>
</feature>
<dbReference type="Proteomes" id="UP000249799">
    <property type="component" value="Chromosome"/>
</dbReference>
<name>A0A2Z4FKF0_9DELT</name>
<organism evidence="2 3">
    <name type="scientific">Bradymonas sediminis</name>
    <dbReference type="NCBI Taxonomy" id="1548548"/>
    <lineage>
        <taxon>Bacteria</taxon>
        <taxon>Deltaproteobacteria</taxon>
        <taxon>Bradymonadales</taxon>
        <taxon>Bradymonadaceae</taxon>
        <taxon>Bradymonas</taxon>
    </lineage>
</organism>
<dbReference type="EMBL" id="CP030032">
    <property type="protein sequence ID" value="AWV89360.1"/>
    <property type="molecule type" value="Genomic_DNA"/>
</dbReference>
<evidence type="ECO:0000256" key="1">
    <source>
        <dbReference type="SAM" id="MobiDB-lite"/>
    </source>
</evidence>
<protein>
    <submittedName>
        <fullName evidence="2">Uncharacterized protein</fullName>
    </submittedName>
</protein>
<gene>
    <name evidence="2" type="ORF">DN745_08435</name>
</gene>
<proteinExistence type="predicted"/>
<evidence type="ECO:0000313" key="2">
    <source>
        <dbReference type="EMBL" id="AWV89360.1"/>
    </source>
</evidence>